<sequence>MKEGLFIFHGTGGHPGENWFPWLKQELAKEGYDATIPQFPTPEGQSLEAWLKVLKEYESSIQGNTVLIGHSLGGLFLLRLLERLKEPVKAVFLVSAPIGVKPIKNWGGDYAFSDGFNFDWEAIKSNAGTSTVYHSDNDPYVSLGNGEELARQLGIELTFIPDSGHFNASAGYTKFERLLGEVNRVLEI</sequence>
<protein>
    <recommendedName>
        <fullName evidence="3">Alpha/beta hydrolase</fullName>
    </recommendedName>
</protein>
<dbReference type="GO" id="GO:0016787">
    <property type="term" value="F:hydrolase activity"/>
    <property type="evidence" value="ECO:0007669"/>
    <property type="project" value="InterPro"/>
</dbReference>
<dbReference type="EMBL" id="MGAD01000039">
    <property type="protein sequence ID" value="OGK37759.1"/>
    <property type="molecule type" value="Genomic_DNA"/>
</dbReference>
<organism evidence="1 2">
    <name type="scientific">Candidatus Roizmanbacteria bacterium RIFCSPHIGHO2_12_FULL_42_10</name>
    <dbReference type="NCBI Taxonomy" id="1802053"/>
    <lineage>
        <taxon>Bacteria</taxon>
        <taxon>Candidatus Roizmaniibacteriota</taxon>
    </lineage>
</organism>
<dbReference type="PANTHER" id="PTHR15394:SF3">
    <property type="entry name" value="SERINE HYDROLASE RBBP9"/>
    <property type="match status" value="1"/>
</dbReference>
<proteinExistence type="predicted"/>
<gene>
    <name evidence="1" type="ORF">A3F32_00915</name>
</gene>
<dbReference type="InterPro" id="IPR029058">
    <property type="entry name" value="AB_hydrolase_fold"/>
</dbReference>
<dbReference type="SUPFAM" id="SSF53474">
    <property type="entry name" value="alpha/beta-Hydrolases"/>
    <property type="match status" value="1"/>
</dbReference>
<dbReference type="Pfam" id="PF06821">
    <property type="entry name" value="Ser_hydrolase"/>
    <property type="match status" value="1"/>
</dbReference>
<dbReference type="AlphaFoldDB" id="A0A1F7I312"/>
<accession>A0A1F7I312</accession>
<name>A0A1F7I312_9BACT</name>
<comment type="caution">
    <text evidence="1">The sequence shown here is derived from an EMBL/GenBank/DDBJ whole genome shotgun (WGS) entry which is preliminary data.</text>
</comment>
<dbReference type="Gene3D" id="3.40.50.1820">
    <property type="entry name" value="alpha/beta hydrolase"/>
    <property type="match status" value="1"/>
</dbReference>
<dbReference type="Proteomes" id="UP000178076">
    <property type="component" value="Unassembled WGS sequence"/>
</dbReference>
<dbReference type="InterPro" id="IPR010662">
    <property type="entry name" value="RBBP9/YdeN"/>
</dbReference>
<evidence type="ECO:0000313" key="2">
    <source>
        <dbReference type="Proteomes" id="UP000178076"/>
    </source>
</evidence>
<evidence type="ECO:0000313" key="1">
    <source>
        <dbReference type="EMBL" id="OGK37759.1"/>
    </source>
</evidence>
<dbReference type="PANTHER" id="PTHR15394">
    <property type="entry name" value="SERINE HYDROLASE RBBP9"/>
    <property type="match status" value="1"/>
</dbReference>
<reference evidence="1 2" key="1">
    <citation type="journal article" date="2016" name="Nat. Commun.">
        <title>Thousands of microbial genomes shed light on interconnected biogeochemical processes in an aquifer system.</title>
        <authorList>
            <person name="Anantharaman K."/>
            <person name="Brown C.T."/>
            <person name="Hug L.A."/>
            <person name="Sharon I."/>
            <person name="Castelle C.J."/>
            <person name="Probst A.J."/>
            <person name="Thomas B.C."/>
            <person name="Singh A."/>
            <person name="Wilkins M.J."/>
            <person name="Karaoz U."/>
            <person name="Brodie E.L."/>
            <person name="Williams K.H."/>
            <person name="Hubbard S.S."/>
            <person name="Banfield J.F."/>
        </authorList>
    </citation>
    <scope>NUCLEOTIDE SEQUENCE [LARGE SCALE GENOMIC DNA]</scope>
</reference>
<evidence type="ECO:0008006" key="3">
    <source>
        <dbReference type="Google" id="ProtNLM"/>
    </source>
</evidence>